<feature type="domain" description="HTH gntR-type" evidence="4">
    <location>
        <begin position="14"/>
        <end position="81"/>
    </location>
</feature>
<evidence type="ECO:0000256" key="1">
    <source>
        <dbReference type="ARBA" id="ARBA00023015"/>
    </source>
</evidence>
<dbReference type="Pfam" id="PF00392">
    <property type="entry name" value="GntR"/>
    <property type="match status" value="1"/>
</dbReference>
<name>A0A317DL52_9ACTN</name>
<keyword evidence="3" id="KW-0804">Transcription</keyword>
<dbReference type="Pfam" id="PF07729">
    <property type="entry name" value="FCD"/>
    <property type="match status" value="1"/>
</dbReference>
<dbReference type="InterPro" id="IPR000524">
    <property type="entry name" value="Tscrpt_reg_HTH_GntR"/>
</dbReference>
<sequence length="143" mass="15761">MSMPRIQRLGESHQSLAEAVCAELRSRILSGALAPGQRLVEEALAATFGVSRNPVREALRVLAAEGLVEVLPRRGATVSLLTAEEAQELFDLRLAVEGVAARIAARKRNPDGLRRLEEVLAQARASTRRMTWIRWRPSTPRST</sequence>
<organism evidence="5 6">
    <name type="scientific">Micromonospora sicca</name>
    <dbReference type="NCBI Taxonomy" id="2202420"/>
    <lineage>
        <taxon>Bacteria</taxon>
        <taxon>Bacillati</taxon>
        <taxon>Actinomycetota</taxon>
        <taxon>Actinomycetes</taxon>
        <taxon>Micromonosporales</taxon>
        <taxon>Micromonosporaceae</taxon>
        <taxon>Micromonospora</taxon>
    </lineage>
</organism>
<dbReference type="Gene3D" id="1.10.10.10">
    <property type="entry name" value="Winged helix-like DNA-binding domain superfamily/Winged helix DNA-binding domain"/>
    <property type="match status" value="1"/>
</dbReference>
<dbReference type="PRINTS" id="PR00035">
    <property type="entry name" value="HTHGNTR"/>
</dbReference>
<dbReference type="InterPro" id="IPR036388">
    <property type="entry name" value="WH-like_DNA-bd_sf"/>
</dbReference>
<evidence type="ECO:0000259" key="4">
    <source>
        <dbReference type="PROSITE" id="PS50949"/>
    </source>
</evidence>
<dbReference type="GO" id="GO:0003700">
    <property type="term" value="F:DNA-binding transcription factor activity"/>
    <property type="evidence" value="ECO:0007669"/>
    <property type="project" value="InterPro"/>
</dbReference>
<evidence type="ECO:0000313" key="6">
    <source>
        <dbReference type="Proteomes" id="UP000246050"/>
    </source>
</evidence>
<evidence type="ECO:0000256" key="3">
    <source>
        <dbReference type="ARBA" id="ARBA00023163"/>
    </source>
</evidence>
<comment type="caution">
    <text evidence="5">The sequence shown here is derived from an EMBL/GenBank/DDBJ whole genome shotgun (WGS) entry which is preliminary data.</text>
</comment>
<dbReference type="PROSITE" id="PS50949">
    <property type="entry name" value="HTH_GNTR"/>
    <property type="match status" value="1"/>
</dbReference>
<protein>
    <recommendedName>
        <fullName evidence="4">HTH gntR-type domain-containing protein</fullName>
    </recommendedName>
</protein>
<dbReference type="SMART" id="SM00345">
    <property type="entry name" value="HTH_GNTR"/>
    <property type="match status" value="1"/>
</dbReference>
<dbReference type="EMBL" id="QGKS01000187">
    <property type="protein sequence ID" value="PWR15338.1"/>
    <property type="molecule type" value="Genomic_DNA"/>
</dbReference>
<evidence type="ECO:0000313" key="5">
    <source>
        <dbReference type="EMBL" id="PWR15338.1"/>
    </source>
</evidence>
<dbReference type="CDD" id="cd07377">
    <property type="entry name" value="WHTH_GntR"/>
    <property type="match status" value="1"/>
</dbReference>
<dbReference type="InterPro" id="IPR011711">
    <property type="entry name" value="GntR_C"/>
</dbReference>
<dbReference type="SUPFAM" id="SSF48008">
    <property type="entry name" value="GntR ligand-binding domain-like"/>
    <property type="match status" value="1"/>
</dbReference>
<accession>A0A317DL52</accession>
<dbReference type="Proteomes" id="UP000246050">
    <property type="component" value="Unassembled WGS sequence"/>
</dbReference>
<proteinExistence type="predicted"/>
<keyword evidence="1" id="KW-0805">Transcription regulation</keyword>
<dbReference type="PANTHER" id="PTHR43537:SF24">
    <property type="entry name" value="GLUCONATE OPERON TRANSCRIPTIONAL REPRESSOR"/>
    <property type="match status" value="1"/>
</dbReference>
<keyword evidence="2" id="KW-0238">DNA-binding</keyword>
<evidence type="ECO:0000256" key="2">
    <source>
        <dbReference type="ARBA" id="ARBA00023125"/>
    </source>
</evidence>
<dbReference type="GO" id="GO:0003677">
    <property type="term" value="F:DNA binding"/>
    <property type="evidence" value="ECO:0007669"/>
    <property type="project" value="UniProtKB-KW"/>
</dbReference>
<dbReference type="PANTHER" id="PTHR43537">
    <property type="entry name" value="TRANSCRIPTIONAL REGULATOR, GNTR FAMILY"/>
    <property type="match status" value="1"/>
</dbReference>
<reference evidence="5 6" key="1">
    <citation type="submission" date="2018-05" db="EMBL/GenBank/DDBJ databases">
        <title>Micromonosporas from Atacama Desert.</title>
        <authorList>
            <person name="Carro L."/>
            <person name="Golinska P."/>
            <person name="Klenk H.-P."/>
            <person name="Goodfellow M."/>
        </authorList>
    </citation>
    <scope>NUCLEOTIDE SEQUENCE [LARGE SCALE GENOMIC DNA]</scope>
    <source>
        <strain evidence="5 6">4G51</strain>
    </source>
</reference>
<dbReference type="OrthoDB" id="8680240at2"/>
<dbReference type="InterPro" id="IPR008920">
    <property type="entry name" value="TF_FadR/GntR_C"/>
</dbReference>
<dbReference type="SUPFAM" id="SSF46785">
    <property type="entry name" value="Winged helix' DNA-binding domain"/>
    <property type="match status" value="1"/>
</dbReference>
<dbReference type="Gene3D" id="1.20.120.530">
    <property type="entry name" value="GntR ligand-binding domain-like"/>
    <property type="match status" value="1"/>
</dbReference>
<dbReference type="AlphaFoldDB" id="A0A317DL52"/>
<dbReference type="InterPro" id="IPR036390">
    <property type="entry name" value="WH_DNA-bd_sf"/>
</dbReference>
<gene>
    <name evidence="5" type="ORF">DKT69_11310</name>
</gene>